<evidence type="ECO:0000256" key="4">
    <source>
        <dbReference type="ARBA" id="ARBA00022741"/>
    </source>
</evidence>
<dbReference type="GO" id="GO:0005524">
    <property type="term" value="F:ATP binding"/>
    <property type="evidence" value="ECO:0007669"/>
    <property type="project" value="UniProtKB-KW"/>
</dbReference>
<keyword evidence="4" id="KW-0547">Nucleotide-binding</keyword>
<dbReference type="GO" id="GO:0010468">
    <property type="term" value="P:regulation of gene expression"/>
    <property type="evidence" value="ECO:0007669"/>
    <property type="project" value="TreeGrafter"/>
</dbReference>
<dbReference type="EMBL" id="QJKJ01012967">
    <property type="protein sequence ID" value="RDX67497.1"/>
    <property type="molecule type" value="Genomic_DNA"/>
</dbReference>
<keyword evidence="5" id="KW-0418">Kinase</keyword>
<dbReference type="Proteomes" id="UP000257109">
    <property type="component" value="Unassembled WGS sequence"/>
</dbReference>
<dbReference type="GO" id="GO:0010389">
    <property type="term" value="P:regulation of G2/M transition of mitotic cell cycle"/>
    <property type="evidence" value="ECO:0007669"/>
    <property type="project" value="TreeGrafter"/>
</dbReference>
<protein>
    <recommendedName>
        <fullName evidence="1">cyclin-dependent kinase</fullName>
        <ecNumber evidence="1">2.7.11.22</ecNumber>
    </recommendedName>
</protein>
<dbReference type="Gene3D" id="3.30.200.20">
    <property type="entry name" value="Phosphorylase Kinase, domain 1"/>
    <property type="match status" value="1"/>
</dbReference>
<dbReference type="GO" id="GO:0000307">
    <property type="term" value="C:cyclin-dependent protein kinase holoenzyme complex"/>
    <property type="evidence" value="ECO:0007669"/>
    <property type="project" value="TreeGrafter"/>
</dbReference>
<dbReference type="OrthoDB" id="693357at2759"/>
<dbReference type="GO" id="GO:0004693">
    <property type="term" value="F:cyclin-dependent protein serine/threonine kinase activity"/>
    <property type="evidence" value="ECO:0007669"/>
    <property type="project" value="UniProtKB-EC"/>
</dbReference>
<evidence type="ECO:0000256" key="3">
    <source>
        <dbReference type="ARBA" id="ARBA00022679"/>
    </source>
</evidence>
<dbReference type="STRING" id="157652.A0A371EN62"/>
<evidence type="ECO:0000313" key="7">
    <source>
        <dbReference type="EMBL" id="RDX67497.1"/>
    </source>
</evidence>
<gene>
    <name evidence="7" type="primary">CDC2C</name>
    <name evidence="7" type="ORF">CR513_53619</name>
</gene>
<proteinExistence type="predicted"/>
<reference evidence="7" key="1">
    <citation type="submission" date="2018-05" db="EMBL/GenBank/DDBJ databases">
        <title>Draft genome of Mucuna pruriens seed.</title>
        <authorList>
            <person name="Nnadi N.E."/>
            <person name="Vos R."/>
            <person name="Hasami M.H."/>
            <person name="Devisetty U.K."/>
            <person name="Aguiy J.C."/>
        </authorList>
    </citation>
    <scope>NUCLEOTIDE SEQUENCE [LARGE SCALE GENOMIC DNA]</scope>
    <source>
        <strain evidence="7">JCA_2017</strain>
    </source>
</reference>
<organism evidence="7 8">
    <name type="scientific">Mucuna pruriens</name>
    <name type="common">Velvet bean</name>
    <name type="synonym">Dolichos pruriens</name>
    <dbReference type="NCBI Taxonomy" id="157652"/>
    <lineage>
        <taxon>Eukaryota</taxon>
        <taxon>Viridiplantae</taxon>
        <taxon>Streptophyta</taxon>
        <taxon>Embryophyta</taxon>
        <taxon>Tracheophyta</taxon>
        <taxon>Spermatophyta</taxon>
        <taxon>Magnoliopsida</taxon>
        <taxon>eudicotyledons</taxon>
        <taxon>Gunneridae</taxon>
        <taxon>Pentapetalae</taxon>
        <taxon>rosids</taxon>
        <taxon>fabids</taxon>
        <taxon>Fabales</taxon>
        <taxon>Fabaceae</taxon>
        <taxon>Papilionoideae</taxon>
        <taxon>50 kb inversion clade</taxon>
        <taxon>NPAAA clade</taxon>
        <taxon>indigoferoid/millettioid clade</taxon>
        <taxon>Phaseoleae</taxon>
        <taxon>Mucuna</taxon>
    </lineage>
</organism>
<dbReference type="SUPFAM" id="SSF56112">
    <property type="entry name" value="Protein kinase-like (PK-like)"/>
    <property type="match status" value="1"/>
</dbReference>
<sequence length="139" mass="16606">MAVMEKSENMEKYEKMEKVGEGTYEKVYKAWEKANWKVVALKKTYVWRWTRRASLRRSYESRSTSSAFSRWGMWTMFPSPRRQRETLTRSQSCSWSFRISHLKNLLLDHHKSILKIADLGLDHAFIVPLKSYTHEIVTL</sequence>
<keyword evidence="8" id="KW-1185">Reference proteome</keyword>
<dbReference type="GO" id="GO:0005737">
    <property type="term" value="C:cytoplasm"/>
    <property type="evidence" value="ECO:0007669"/>
    <property type="project" value="TreeGrafter"/>
</dbReference>
<dbReference type="EC" id="2.7.11.22" evidence="1"/>
<dbReference type="InterPro" id="IPR011009">
    <property type="entry name" value="Kinase-like_dom_sf"/>
</dbReference>
<evidence type="ECO:0000256" key="5">
    <source>
        <dbReference type="ARBA" id="ARBA00022777"/>
    </source>
</evidence>
<comment type="caution">
    <text evidence="7">The sequence shown here is derived from an EMBL/GenBank/DDBJ whole genome shotgun (WGS) entry which is preliminary data.</text>
</comment>
<dbReference type="GO" id="GO:0007165">
    <property type="term" value="P:signal transduction"/>
    <property type="evidence" value="ECO:0007669"/>
    <property type="project" value="TreeGrafter"/>
</dbReference>
<evidence type="ECO:0000256" key="6">
    <source>
        <dbReference type="ARBA" id="ARBA00022840"/>
    </source>
</evidence>
<feature type="non-terminal residue" evidence="7">
    <location>
        <position position="1"/>
    </location>
</feature>
<dbReference type="GO" id="GO:0030332">
    <property type="term" value="F:cyclin binding"/>
    <property type="evidence" value="ECO:0007669"/>
    <property type="project" value="TreeGrafter"/>
</dbReference>
<accession>A0A371EN62</accession>
<name>A0A371EN62_MUCPR</name>
<dbReference type="PANTHER" id="PTHR24056:SF254">
    <property type="entry name" value="CYCLIN-DEPENDENT KINASE 2"/>
    <property type="match status" value="1"/>
</dbReference>
<keyword evidence="6" id="KW-0067">ATP-binding</keyword>
<dbReference type="GO" id="GO:0051301">
    <property type="term" value="P:cell division"/>
    <property type="evidence" value="ECO:0007669"/>
    <property type="project" value="UniProtKB-KW"/>
</dbReference>
<keyword evidence="3" id="KW-0808">Transferase</keyword>
<evidence type="ECO:0000256" key="2">
    <source>
        <dbReference type="ARBA" id="ARBA00022527"/>
    </source>
</evidence>
<evidence type="ECO:0000313" key="8">
    <source>
        <dbReference type="Proteomes" id="UP000257109"/>
    </source>
</evidence>
<dbReference type="GO" id="GO:0000082">
    <property type="term" value="P:G1/S transition of mitotic cell cycle"/>
    <property type="evidence" value="ECO:0007669"/>
    <property type="project" value="TreeGrafter"/>
</dbReference>
<evidence type="ECO:0000256" key="1">
    <source>
        <dbReference type="ARBA" id="ARBA00012425"/>
    </source>
</evidence>
<dbReference type="InterPro" id="IPR050108">
    <property type="entry name" value="CDK"/>
</dbReference>
<keyword evidence="2" id="KW-0723">Serine/threonine-protein kinase</keyword>
<dbReference type="GO" id="GO:0005634">
    <property type="term" value="C:nucleus"/>
    <property type="evidence" value="ECO:0007669"/>
    <property type="project" value="TreeGrafter"/>
</dbReference>
<dbReference type="PANTHER" id="PTHR24056">
    <property type="entry name" value="CELL DIVISION PROTEIN KINASE"/>
    <property type="match status" value="1"/>
</dbReference>
<dbReference type="AlphaFoldDB" id="A0A371EN62"/>